<sequence length="103" mass="11431">MSRIILFYEPSHILAEPCSLNTLDLPQWQALGFLIPNSQDGEVVMSQSENRHDTISLLVEGMTCASCVARVEKGIKAVPGVTDATVNLATERATVRGRHRRRR</sequence>
<evidence type="ECO:0000313" key="4">
    <source>
        <dbReference type="EMBL" id="SUH17444.1"/>
    </source>
</evidence>
<evidence type="ECO:0000313" key="5">
    <source>
        <dbReference type="Proteomes" id="UP000255509"/>
    </source>
</evidence>
<dbReference type="CDD" id="cd00371">
    <property type="entry name" value="HMA"/>
    <property type="match status" value="1"/>
</dbReference>
<dbReference type="GO" id="GO:0005507">
    <property type="term" value="F:copper ion binding"/>
    <property type="evidence" value="ECO:0007669"/>
    <property type="project" value="TreeGrafter"/>
</dbReference>
<organism evidence="4 5">
    <name type="scientific">Salmonella enterica I</name>
    <dbReference type="NCBI Taxonomy" id="59201"/>
    <lineage>
        <taxon>Bacteria</taxon>
        <taxon>Pseudomonadati</taxon>
        <taxon>Pseudomonadota</taxon>
        <taxon>Gammaproteobacteria</taxon>
        <taxon>Enterobacterales</taxon>
        <taxon>Enterobacteriaceae</taxon>
        <taxon>Salmonella</taxon>
    </lineage>
</organism>
<accession>A0A379WDY1</accession>
<gene>
    <name evidence="4" type="primary">actP_4</name>
    <name evidence="4" type="ORF">NCTC8258_05235</name>
</gene>
<dbReference type="InterPro" id="IPR017969">
    <property type="entry name" value="Heavy-metal-associated_CS"/>
</dbReference>
<feature type="domain" description="HMA" evidence="3">
    <location>
        <begin position="53"/>
        <end position="103"/>
    </location>
</feature>
<dbReference type="InterPro" id="IPR036163">
    <property type="entry name" value="HMA_dom_sf"/>
</dbReference>
<dbReference type="PANTHER" id="PTHR43520">
    <property type="entry name" value="ATP7, ISOFORM B"/>
    <property type="match status" value="1"/>
</dbReference>
<dbReference type="GO" id="GO:0016020">
    <property type="term" value="C:membrane"/>
    <property type="evidence" value="ECO:0007669"/>
    <property type="project" value="TreeGrafter"/>
</dbReference>
<dbReference type="Pfam" id="PF00403">
    <property type="entry name" value="HMA"/>
    <property type="match status" value="1"/>
</dbReference>
<evidence type="ECO:0000256" key="1">
    <source>
        <dbReference type="ARBA" id="ARBA00022723"/>
    </source>
</evidence>
<dbReference type="GO" id="GO:0016787">
    <property type="term" value="F:hydrolase activity"/>
    <property type="evidence" value="ECO:0007669"/>
    <property type="project" value="UniProtKB-KW"/>
</dbReference>
<dbReference type="FunFam" id="3.30.70.100:FF:000001">
    <property type="entry name" value="ATPase copper transporting beta"/>
    <property type="match status" value="1"/>
</dbReference>
<dbReference type="InterPro" id="IPR006121">
    <property type="entry name" value="HMA_dom"/>
</dbReference>
<protein>
    <submittedName>
        <fullName evidence="4">Heavy metal translocating P-type ATPase</fullName>
        <ecNumber evidence="4">3.6.3.4</ecNumber>
    </submittedName>
</protein>
<evidence type="ECO:0000256" key="2">
    <source>
        <dbReference type="ARBA" id="ARBA00022967"/>
    </source>
</evidence>
<dbReference type="EMBL" id="UGXS01000004">
    <property type="protein sequence ID" value="SUH17444.1"/>
    <property type="molecule type" value="Genomic_DNA"/>
</dbReference>
<dbReference type="EC" id="3.6.3.4" evidence="4"/>
<keyword evidence="2" id="KW-1278">Translocase</keyword>
<dbReference type="AlphaFoldDB" id="A0A379WDY1"/>
<dbReference type="PROSITE" id="PS01047">
    <property type="entry name" value="HMA_1"/>
    <property type="match status" value="1"/>
</dbReference>
<name>A0A379WDY1_SALET</name>
<dbReference type="GO" id="GO:0043682">
    <property type="term" value="F:P-type divalent copper transporter activity"/>
    <property type="evidence" value="ECO:0007669"/>
    <property type="project" value="TreeGrafter"/>
</dbReference>
<keyword evidence="1" id="KW-0479">Metal-binding</keyword>
<dbReference type="Proteomes" id="UP000255509">
    <property type="component" value="Unassembled WGS sequence"/>
</dbReference>
<keyword evidence="4" id="KW-0378">Hydrolase</keyword>
<reference evidence="4 5" key="1">
    <citation type="submission" date="2018-06" db="EMBL/GenBank/DDBJ databases">
        <authorList>
            <consortium name="Pathogen Informatics"/>
            <person name="Doyle S."/>
        </authorList>
    </citation>
    <scope>NUCLEOTIDE SEQUENCE [LARGE SCALE GENOMIC DNA]</scope>
    <source>
        <strain evidence="4 5">NCTC8258</strain>
    </source>
</reference>
<dbReference type="PROSITE" id="PS50846">
    <property type="entry name" value="HMA_2"/>
    <property type="match status" value="1"/>
</dbReference>
<dbReference type="Gene3D" id="3.30.70.100">
    <property type="match status" value="1"/>
</dbReference>
<evidence type="ECO:0000259" key="3">
    <source>
        <dbReference type="PROSITE" id="PS50846"/>
    </source>
</evidence>
<dbReference type="SUPFAM" id="SSF55008">
    <property type="entry name" value="HMA, heavy metal-associated domain"/>
    <property type="match status" value="1"/>
</dbReference>
<dbReference type="PANTHER" id="PTHR43520:SF8">
    <property type="entry name" value="P-TYPE CU(+) TRANSPORTER"/>
    <property type="match status" value="1"/>
</dbReference>
<proteinExistence type="predicted"/>
<dbReference type="GO" id="GO:0055070">
    <property type="term" value="P:copper ion homeostasis"/>
    <property type="evidence" value="ECO:0007669"/>
    <property type="project" value="TreeGrafter"/>
</dbReference>